<dbReference type="Proteomes" id="UP000194350">
    <property type="component" value="Unassembled WGS sequence"/>
</dbReference>
<organism evidence="1 2">
    <name type="scientific">Xenorhabdus vietnamensis</name>
    <dbReference type="NCBI Taxonomy" id="351656"/>
    <lineage>
        <taxon>Bacteria</taxon>
        <taxon>Pseudomonadati</taxon>
        <taxon>Pseudomonadota</taxon>
        <taxon>Gammaproteobacteria</taxon>
        <taxon>Enterobacterales</taxon>
        <taxon>Morganellaceae</taxon>
        <taxon>Xenorhabdus</taxon>
    </lineage>
</organism>
<accession>A0A1Y2S930</accession>
<protein>
    <submittedName>
        <fullName evidence="1">Transposase</fullName>
    </submittedName>
</protein>
<gene>
    <name evidence="1" type="ORF">Xvie_03746</name>
</gene>
<proteinExistence type="predicted"/>
<dbReference type="EMBL" id="MUBJ01000033">
    <property type="protein sequence ID" value="OTA14394.1"/>
    <property type="molecule type" value="Genomic_DNA"/>
</dbReference>
<evidence type="ECO:0000313" key="1">
    <source>
        <dbReference type="EMBL" id="OTA14394.1"/>
    </source>
</evidence>
<evidence type="ECO:0000313" key="2">
    <source>
        <dbReference type="Proteomes" id="UP000194350"/>
    </source>
</evidence>
<dbReference type="STRING" id="351656.Xvie_03746"/>
<dbReference type="AlphaFoldDB" id="A0A1Y2S930"/>
<name>A0A1Y2S930_9GAMM</name>
<keyword evidence="2" id="KW-1185">Reference proteome</keyword>
<comment type="caution">
    <text evidence="1">The sequence shown here is derived from an EMBL/GenBank/DDBJ whole genome shotgun (WGS) entry which is preliminary data.</text>
</comment>
<reference evidence="1 2" key="1">
    <citation type="submission" date="2016-10" db="EMBL/GenBank/DDBJ databases">
        <title>Systematic genetic and metabolomic analysis of Xenorhabdus and Photorhabdus spp., highlights the requirements for a dual symbiotic and pathogenic life style.</title>
        <authorList>
            <person name="Tobias N.J."/>
            <person name="Wolff H."/>
            <person name="Djahanschiri B."/>
            <person name="Pidot S.J."/>
            <person name="Stinear T.P."/>
            <person name="Ebersberger I."/>
            <person name="Bode H.B."/>
        </authorList>
    </citation>
    <scope>NUCLEOTIDE SEQUENCE [LARGE SCALE GENOMIC DNA]</scope>
    <source>
        <strain evidence="1 2">DSM 22392</strain>
    </source>
</reference>
<sequence>MRRWQSWHRHITLALLAHAVLAVLRVQEKKTPAGRVPLSVAELRKLLSKLMEKAGGTLEQILHWSDWRRRHQYRAQQCHYRRRGNHRITEQLRL</sequence>